<comment type="similarity">
    <text evidence="10">In the C-terminal section; belongs to the DAO family.</text>
</comment>
<feature type="domain" description="MnmC-like methyltransferase" evidence="12">
    <location>
        <begin position="127"/>
        <end position="238"/>
    </location>
</feature>
<comment type="similarity">
    <text evidence="10">In the N-terminal section; belongs to the methyltransferase superfamily. tRNA (mnm(5)s(2)U34)-methyltransferase family.</text>
</comment>
<evidence type="ECO:0000313" key="14">
    <source>
        <dbReference type="Proteomes" id="UP000028006"/>
    </source>
</evidence>
<dbReference type="GO" id="GO:0005737">
    <property type="term" value="C:cytoplasm"/>
    <property type="evidence" value="ECO:0007669"/>
    <property type="project" value="UniProtKB-SubCell"/>
</dbReference>
<evidence type="ECO:0000259" key="12">
    <source>
        <dbReference type="Pfam" id="PF05430"/>
    </source>
</evidence>
<evidence type="ECO:0000256" key="2">
    <source>
        <dbReference type="ARBA" id="ARBA00022603"/>
    </source>
</evidence>
<evidence type="ECO:0000256" key="7">
    <source>
        <dbReference type="ARBA" id="ARBA00022827"/>
    </source>
</evidence>
<dbReference type="eggNOG" id="COG0665">
    <property type="taxonomic scope" value="Bacteria"/>
</dbReference>
<dbReference type="NCBIfam" id="TIGR03197">
    <property type="entry name" value="MnmC_Cterm"/>
    <property type="match status" value="1"/>
</dbReference>
<evidence type="ECO:0000256" key="9">
    <source>
        <dbReference type="ARBA" id="ARBA00023268"/>
    </source>
</evidence>
<comment type="catalytic activity">
    <reaction evidence="10">
        <text>5-aminomethyl-2-thiouridine(34) in tRNA + S-adenosyl-L-methionine = 5-methylaminomethyl-2-thiouridine(34) in tRNA + S-adenosyl-L-homocysteine + H(+)</text>
        <dbReference type="Rhea" id="RHEA:19569"/>
        <dbReference type="Rhea" id="RHEA-COMP:10195"/>
        <dbReference type="Rhea" id="RHEA-COMP:10197"/>
        <dbReference type="ChEBI" id="CHEBI:15378"/>
        <dbReference type="ChEBI" id="CHEBI:57856"/>
        <dbReference type="ChEBI" id="CHEBI:59789"/>
        <dbReference type="ChEBI" id="CHEBI:74454"/>
        <dbReference type="ChEBI" id="CHEBI:74455"/>
        <dbReference type="EC" id="2.1.1.61"/>
    </reaction>
</comment>
<evidence type="ECO:0000256" key="6">
    <source>
        <dbReference type="ARBA" id="ARBA00022694"/>
    </source>
</evidence>
<dbReference type="Proteomes" id="UP000028006">
    <property type="component" value="Unassembled WGS sequence"/>
</dbReference>
<gene>
    <name evidence="10" type="primary">mnmC</name>
    <name evidence="13" type="ORF">GZ77_16335</name>
</gene>
<evidence type="ECO:0000256" key="3">
    <source>
        <dbReference type="ARBA" id="ARBA00022630"/>
    </source>
</evidence>
<dbReference type="AlphaFoldDB" id="A0A081N5W0"/>
<dbReference type="InterPro" id="IPR047785">
    <property type="entry name" value="tRNA_MNMC2"/>
</dbReference>
<accession>A0A081N5W0</accession>
<protein>
    <recommendedName>
        <fullName evidence="10">tRNA 5-methylaminomethyl-2-thiouridine biosynthesis bifunctional protein MnmC</fullName>
        <shortName evidence="10">tRNA mnm(5)s(2)U biosynthesis bifunctional protein</shortName>
    </recommendedName>
    <domain>
        <recommendedName>
            <fullName evidence="10">tRNA (mnm(5)s(2)U34)-methyltransferase</fullName>
            <ecNumber evidence="10">2.1.1.61</ecNumber>
        </recommendedName>
    </domain>
    <domain>
        <recommendedName>
            <fullName evidence="10">FAD-dependent cmnm(5)s(2)U34 oxidoreductase</fullName>
            <ecNumber evidence="10">1.5.-.-</ecNumber>
        </recommendedName>
    </domain>
</protein>
<reference evidence="13 14" key="1">
    <citation type="submission" date="2014-06" db="EMBL/GenBank/DDBJ databases">
        <title>Whole Genome Sequences of Three Symbiotic Endozoicomonas Bacteria.</title>
        <authorList>
            <person name="Neave M.J."/>
            <person name="Apprill A."/>
            <person name="Voolstra C.R."/>
        </authorList>
    </citation>
    <scope>NUCLEOTIDE SEQUENCE [LARGE SCALE GENOMIC DNA]</scope>
    <source>
        <strain evidence="13 14">LMG 24815</strain>
    </source>
</reference>
<feature type="domain" description="FAD dependent oxidoreductase" evidence="11">
    <location>
        <begin position="265"/>
        <end position="632"/>
    </location>
</feature>
<dbReference type="eggNOG" id="COG4121">
    <property type="taxonomic scope" value="Bacteria"/>
</dbReference>
<keyword evidence="3 10" id="KW-0285">Flavoprotein</keyword>
<dbReference type="SUPFAM" id="SSF51905">
    <property type="entry name" value="FAD/NAD(P)-binding domain"/>
    <property type="match status" value="1"/>
</dbReference>
<keyword evidence="4 10" id="KW-0808">Transferase</keyword>
<evidence type="ECO:0000256" key="10">
    <source>
        <dbReference type="HAMAP-Rule" id="MF_01102"/>
    </source>
</evidence>
<dbReference type="GO" id="GO:0004808">
    <property type="term" value="F:tRNA (5-methylaminomethyl-2-thiouridylate)(34)-methyltransferase activity"/>
    <property type="evidence" value="ECO:0007669"/>
    <property type="project" value="UniProtKB-EC"/>
</dbReference>
<dbReference type="GO" id="GO:0032259">
    <property type="term" value="P:methylation"/>
    <property type="evidence" value="ECO:0007669"/>
    <property type="project" value="UniProtKB-KW"/>
</dbReference>
<dbReference type="GO" id="GO:0016645">
    <property type="term" value="F:oxidoreductase activity, acting on the CH-NH group of donors"/>
    <property type="evidence" value="ECO:0007669"/>
    <property type="project" value="InterPro"/>
</dbReference>
<keyword evidence="14" id="KW-1185">Reference proteome</keyword>
<dbReference type="InterPro" id="IPR006076">
    <property type="entry name" value="FAD-dep_OxRdtase"/>
</dbReference>
<evidence type="ECO:0000256" key="1">
    <source>
        <dbReference type="ARBA" id="ARBA00022490"/>
    </source>
</evidence>
<dbReference type="NCBIfam" id="NF033855">
    <property type="entry name" value="tRNA_MNMC2"/>
    <property type="match status" value="1"/>
</dbReference>
<dbReference type="GO" id="GO:0002097">
    <property type="term" value="P:tRNA wobble base modification"/>
    <property type="evidence" value="ECO:0007669"/>
    <property type="project" value="UniProtKB-UniRule"/>
</dbReference>
<comment type="function">
    <text evidence="10">Catalyzes the last two steps in the biosynthesis of 5-methylaminomethyl-2-thiouridine (mnm(5)s(2)U) at the wobble position (U34) in tRNA. Catalyzes the FAD-dependent demodification of cmnm(5)s(2)U34 to nm(5)s(2)U34, followed by the transfer of a methyl group from S-adenosyl-L-methionine to nm(5)s(2)U34, to form mnm(5)s(2)U34.</text>
</comment>
<evidence type="ECO:0000256" key="5">
    <source>
        <dbReference type="ARBA" id="ARBA00022691"/>
    </source>
</evidence>
<name>A0A081N5W0_9GAMM</name>
<dbReference type="InterPro" id="IPR029063">
    <property type="entry name" value="SAM-dependent_MTases_sf"/>
</dbReference>
<comment type="subcellular location">
    <subcellularLocation>
        <location evidence="10">Cytoplasm</location>
    </subcellularLocation>
</comment>
<evidence type="ECO:0000256" key="8">
    <source>
        <dbReference type="ARBA" id="ARBA00023002"/>
    </source>
</evidence>
<dbReference type="PANTHER" id="PTHR13847">
    <property type="entry name" value="SARCOSINE DEHYDROGENASE-RELATED"/>
    <property type="match status" value="1"/>
</dbReference>
<keyword evidence="1 10" id="KW-0963">Cytoplasm</keyword>
<dbReference type="HAMAP" id="MF_01102">
    <property type="entry name" value="MnmC"/>
    <property type="match status" value="1"/>
</dbReference>
<dbReference type="RefSeq" id="WP_034877068.1">
    <property type="nucleotide sequence ID" value="NZ_JOKG01000003.1"/>
</dbReference>
<evidence type="ECO:0000256" key="4">
    <source>
        <dbReference type="ARBA" id="ARBA00022679"/>
    </source>
</evidence>
<keyword evidence="7 10" id="KW-0274">FAD</keyword>
<dbReference type="EC" id="2.1.1.61" evidence="10"/>
<proteinExistence type="inferred from homology"/>
<comment type="cofactor">
    <cofactor evidence="10">
        <name>FAD</name>
        <dbReference type="ChEBI" id="CHEBI:57692"/>
    </cofactor>
</comment>
<dbReference type="InterPro" id="IPR008471">
    <property type="entry name" value="MnmC-like_methylTransf"/>
</dbReference>
<dbReference type="Gene3D" id="3.40.50.150">
    <property type="entry name" value="Vaccinia Virus protein VP39"/>
    <property type="match status" value="1"/>
</dbReference>
<feature type="region of interest" description="tRNA (mnm(5)s(2)U34)-methyltransferase" evidence="10">
    <location>
        <begin position="1"/>
        <end position="240"/>
    </location>
</feature>
<evidence type="ECO:0000313" key="13">
    <source>
        <dbReference type="EMBL" id="KEQ13833.1"/>
    </source>
</evidence>
<dbReference type="EMBL" id="JOKG01000003">
    <property type="protein sequence ID" value="KEQ13833.1"/>
    <property type="molecule type" value="Genomic_DNA"/>
</dbReference>
<dbReference type="InterPro" id="IPR023032">
    <property type="entry name" value="tRNA_MAMT_biosynth_bifunc_MnmC"/>
</dbReference>
<feature type="region of interest" description="FAD-dependent cmnm(5)s(2)U34 oxidoreductase" evidence="10">
    <location>
        <begin position="268"/>
        <end position="671"/>
    </location>
</feature>
<dbReference type="Gene3D" id="3.30.9.10">
    <property type="entry name" value="D-Amino Acid Oxidase, subunit A, domain 2"/>
    <property type="match status" value="1"/>
</dbReference>
<dbReference type="GO" id="GO:0050660">
    <property type="term" value="F:flavin adenine dinucleotide binding"/>
    <property type="evidence" value="ECO:0007669"/>
    <property type="project" value="UniProtKB-UniRule"/>
</dbReference>
<dbReference type="EC" id="1.5.-.-" evidence="10"/>
<keyword evidence="2 10" id="KW-0489">Methyltransferase</keyword>
<keyword evidence="8 10" id="KW-0560">Oxidoreductase</keyword>
<dbReference type="Gene3D" id="3.50.50.60">
    <property type="entry name" value="FAD/NAD(P)-binding domain"/>
    <property type="match status" value="1"/>
</dbReference>
<organism evidence="13 14">
    <name type="scientific">Endozoicomonas montiporae</name>
    <dbReference type="NCBI Taxonomy" id="1027273"/>
    <lineage>
        <taxon>Bacteria</taxon>
        <taxon>Pseudomonadati</taxon>
        <taxon>Pseudomonadota</taxon>
        <taxon>Gammaproteobacteria</taxon>
        <taxon>Oceanospirillales</taxon>
        <taxon>Endozoicomonadaceae</taxon>
        <taxon>Endozoicomonas</taxon>
    </lineage>
</organism>
<keyword evidence="6 10" id="KW-0819">tRNA processing</keyword>
<dbReference type="PANTHER" id="PTHR13847:SF283">
    <property type="entry name" value="TRNA 5-METHYLAMINOMETHYL-2-THIOURIDINE BIOSYNTHESIS BIFUNCTIONAL PROTEIN MNMC"/>
    <property type="match status" value="1"/>
</dbReference>
<dbReference type="Pfam" id="PF01266">
    <property type="entry name" value="DAO"/>
    <property type="match status" value="1"/>
</dbReference>
<sequence>MSTSDNIKTTHARLEWRENGQPVSSQYNDIYFSTQSGVEETVHTFIKPNQLPERFTGLSTGECFTIAETGFGTGLSFLCAWQLFDDLAVNGARLHFISTEKHPLQRQDFQRALSLWPLLKKQTSELTGIYQPACQGQQHFVFAGGRVRLTLLIGEVQDTLPDLYGSVDAWFLDGFSPSKNPDMWSINLFEIMAQKSHEQTTFATFTAARMVRDGLTRSGFNVEKASGYGKKRDMLFGQFRHTTSLSSVRPEWQLPKATAVQQQHAVIIGGGLAGTSTARSLAQRGWQVTLLEQHPQLAAEASGNPQGIIYAKLSPHHTPLSRFILQGYLYSINLLNQLNDHQSPFWYQTGVIQFPTSEKELNRYQALAEQLPKDLLYMAGAEQIETLSGFSIHHEGLVFPEAGWVKPAEFCHSLSDHPAIKIKTGHNVSSLEKDDNEWILLNEQGKEIIRSEVVVVAAGTHCRKLSVLEHLPVKAIRGQITQLAQTDNSRRLSACLCSEGYIAPAAGNEHTLGATFDFNDSCQSVRSGDHQRNIAMLADRFPGVFSAFNENSSNPVITGGRTAFRCTTPDYLPLVGPVINRDAFLHTFAALQKNAKTLIDGKPEYLPGLYINTGHGSRGLVTAPLSGEVIASMICGDSNVVEYSLLEALNPTRFLIRDVIKGNVQVNGKSN</sequence>
<comment type="caution">
    <text evidence="13">The sequence shown here is derived from an EMBL/GenBank/DDBJ whole genome shotgun (WGS) entry which is preliminary data.</text>
</comment>
<keyword evidence="5 10" id="KW-0949">S-adenosyl-L-methionine</keyword>
<dbReference type="Pfam" id="PF05430">
    <property type="entry name" value="Methyltransf_30"/>
    <property type="match status" value="1"/>
</dbReference>
<evidence type="ECO:0000259" key="11">
    <source>
        <dbReference type="Pfam" id="PF01266"/>
    </source>
</evidence>
<dbReference type="InterPro" id="IPR017610">
    <property type="entry name" value="tRNA_S-uridine_synth_MnmC_C"/>
</dbReference>
<dbReference type="InterPro" id="IPR036188">
    <property type="entry name" value="FAD/NAD-bd_sf"/>
</dbReference>
<dbReference type="NCBIfam" id="NF002481">
    <property type="entry name" value="PRK01747.1-2"/>
    <property type="match status" value="1"/>
</dbReference>
<keyword evidence="9 10" id="KW-0511">Multifunctional enzyme</keyword>